<accession>A0ABS7JFS0</accession>
<keyword evidence="1" id="KW-1133">Transmembrane helix</keyword>
<proteinExistence type="predicted"/>
<evidence type="ECO:0000313" key="3">
    <source>
        <dbReference type="Proteomes" id="UP000776651"/>
    </source>
</evidence>
<feature type="transmembrane region" description="Helical" evidence="1">
    <location>
        <begin position="14"/>
        <end position="35"/>
    </location>
</feature>
<gene>
    <name evidence="2" type="ORF">K3177_10020</name>
</gene>
<dbReference type="EMBL" id="JAIGNQ010000003">
    <property type="protein sequence ID" value="MBX7488849.1"/>
    <property type="molecule type" value="Genomic_DNA"/>
</dbReference>
<name>A0ABS7JFS0_9SPHN</name>
<keyword evidence="1" id="KW-0472">Membrane</keyword>
<comment type="caution">
    <text evidence="2">The sequence shown here is derived from an EMBL/GenBank/DDBJ whole genome shotgun (WGS) entry which is preliminary data.</text>
</comment>
<organism evidence="2 3">
    <name type="scientific">Qipengyuania pacifica</name>
    <dbReference type="NCBI Taxonomy" id="2860199"/>
    <lineage>
        <taxon>Bacteria</taxon>
        <taxon>Pseudomonadati</taxon>
        <taxon>Pseudomonadota</taxon>
        <taxon>Alphaproteobacteria</taxon>
        <taxon>Sphingomonadales</taxon>
        <taxon>Erythrobacteraceae</taxon>
        <taxon>Qipengyuania</taxon>
    </lineage>
</organism>
<protein>
    <submittedName>
        <fullName evidence="2">Uncharacterized protein</fullName>
    </submittedName>
</protein>
<dbReference type="RefSeq" id="WP_221598163.1">
    <property type="nucleotide sequence ID" value="NZ_JAIGNQ010000003.1"/>
</dbReference>
<evidence type="ECO:0000313" key="2">
    <source>
        <dbReference type="EMBL" id="MBX7488849.1"/>
    </source>
</evidence>
<sequence length="162" mass="17841">MNLPSHFKLSPGDVLAFFGGLLGTAATVGGGIYVLDRERKREDRERRAFLSDLLDEVEAACRPFQMANEAALVARRGITTREAVQTLKGAVGRVHQFRSRLEPKDIRMLKISDRILELEVDDAELDEQAASAGLYPNEADYGGLNAIGHEIVGTVQKIRAHL</sequence>
<dbReference type="Proteomes" id="UP000776651">
    <property type="component" value="Unassembled WGS sequence"/>
</dbReference>
<evidence type="ECO:0000256" key="1">
    <source>
        <dbReference type="SAM" id="Phobius"/>
    </source>
</evidence>
<keyword evidence="1" id="KW-0812">Transmembrane</keyword>
<reference evidence="2 3" key="1">
    <citation type="submission" date="2021-08" db="EMBL/GenBank/DDBJ databases">
        <title>Comparative Genomics Analysis of the Genus Qipengyuania Reveals Extensive Genetic Diversity and Metabolic Versatility, Including the Description of Fifteen Novel Species.</title>
        <authorList>
            <person name="Liu Y."/>
        </authorList>
    </citation>
    <scope>NUCLEOTIDE SEQUENCE [LARGE SCALE GENOMIC DNA]</scope>
    <source>
        <strain evidence="2 3">GH25</strain>
    </source>
</reference>
<keyword evidence="3" id="KW-1185">Reference proteome</keyword>